<gene>
    <name evidence="1" type="ORF">GCM10025867_00470</name>
    <name evidence="2" type="ORF">GCM10025867_45200</name>
</gene>
<dbReference type="EMBL" id="AP027732">
    <property type="protein sequence ID" value="BDZ47806.1"/>
    <property type="molecule type" value="Genomic_DNA"/>
</dbReference>
<dbReference type="InterPro" id="IPR016162">
    <property type="entry name" value="Ald_DH_N"/>
</dbReference>
<name>A0ABN6XVZ6_9MICO</name>
<dbReference type="EMBL" id="AP027732">
    <property type="protein sequence ID" value="BDZ52279.1"/>
    <property type="molecule type" value="Genomic_DNA"/>
</dbReference>
<reference evidence="3" key="2">
    <citation type="journal article" date="2019" name="Int. J. Syst. Evol. Microbiol.">
        <title>The Global Catalogue of Microorganisms (GCM) 10K type strain sequencing project: providing services to taxonomists for standard genome sequencing and annotation.</title>
        <authorList>
            <consortium name="The Broad Institute Genomics Platform"/>
            <consortium name="The Broad Institute Genome Sequencing Center for Infectious Disease"/>
            <person name="Wu L."/>
            <person name="Ma J."/>
        </authorList>
    </citation>
    <scope>NUCLEOTIDE SEQUENCE [LARGE SCALE GENOMIC DNA]</scope>
    <source>
        <strain evidence="3">NBRC 108728</strain>
    </source>
</reference>
<accession>A0ABN6XVZ6</accession>
<proteinExistence type="predicted"/>
<sequence>MTWSQQHGGPYPATTSIHTSVGTTAARRFQRPIAYQDAPESVLPQALREGNPLGIVRRVDGVLGRA</sequence>
<organism evidence="1 3">
    <name type="scientific">Frondihabitans sucicola</name>
    <dbReference type="NCBI Taxonomy" id="1268041"/>
    <lineage>
        <taxon>Bacteria</taxon>
        <taxon>Bacillati</taxon>
        <taxon>Actinomycetota</taxon>
        <taxon>Actinomycetes</taxon>
        <taxon>Micrococcales</taxon>
        <taxon>Microbacteriaceae</taxon>
        <taxon>Frondihabitans</taxon>
    </lineage>
</organism>
<dbReference type="Proteomes" id="UP001321486">
    <property type="component" value="Chromosome"/>
</dbReference>
<evidence type="ECO:0000313" key="3">
    <source>
        <dbReference type="Proteomes" id="UP001321486"/>
    </source>
</evidence>
<reference evidence="1" key="3">
    <citation type="submission" date="2023-02" db="EMBL/GenBank/DDBJ databases">
        <authorList>
            <person name="Sun Q."/>
            <person name="Mori K."/>
        </authorList>
    </citation>
    <scope>NUCLEOTIDE SEQUENCE</scope>
    <source>
        <strain evidence="1">NBRC 108728</strain>
    </source>
</reference>
<protein>
    <submittedName>
        <fullName evidence="1">Uncharacterized protein</fullName>
    </submittedName>
</protein>
<evidence type="ECO:0000313" key="1">
    <source>
        <dbReference type="EMBL" id="BDZ47806.1"/>
    </source>
</evidence>
<keyword evidence="3" id="KW-1185">Reference proteome</keyword>
<reference evidence="1" key="1">
    <citation type="journal article" date="2014" name="Int. J. Syst. Evol. Microbiol.">
        <title>Complete genome of a new Firmicutes species belonging to the dominant human colonic microbiota ('Ruminococcus bicirculans') reveals two chromosomes and a selective capacity to utilize plant glucans.</title>
        <authorList>
            <consortium name="NISC Comparative Sequencing Program"/>
            <person name="Wegmann U."/>
            <person name="Louis P."/>
            <person name="Goesmann A."/>
            <person name="Henrissat B."/>
            <person name="Duncan S.H."/>
            <person name="Flint H.J."/>
        </authorList>
    </citation>
    <scope>NUCLEOTIDE SEQUENCE</scope>
    <source>
        <strain evidence="1">NBRC 108728</strain>
    </source>
</reference>
<evidence type="ECO:0000313" key="2">
    <source>
        <dbReference type="EMBL" id="BDZ52279.1"/>
    </source>
</evidence>
<dbReference type="Gene3D" id="3.40.605.10">
    <property type="entry name" value="Aldehyde Dehydrogenase, Chain A, domain 1"/>
    <property type="match status" value="1"/>
</dbReference>